<accession>A0A438N733</accession>
<dbReference type="EMBL" id="NAJM01000016">
    <property type="protein sequence ID" value="RVX71571.1"/>
    <property type="molecule type" value="Genomic_DNA"/>
</dbReference>
<feature type="compositionally biased region" description="Basic and acidic residues" evidence="1">
    <location>
        <begin position="127"/>
        <end position="140"/>
    </location>
</feature>
<feature type="compositionally biased region" description="Basic and acidic residues" evidence="1">
    <location>
        <begin position="263"/>
        <end position="274"/>
    </location>
</feature>
<sequence>MEGIKNTVSNLVSQVGSIGYTGTNAENDSSSSTPAGNPGTSTHQQTTTEGTGVTGHSADTTAGHGAGGLTSSSGPTSTSTTTATNPGSGTGIGAGTDAAAAGGAGAGPGSHSNTGATSTGPTSAGNETDHSQNHSKEHAHGHGLFHALSHKDHDDKSEETIKKVQSPDQGPDPALVGEAESHPRLSGQGIPGSHSAVFGLTPDGKRHDDTSHSTTTVAPAHSEETTMGRKSVAAASGVDKTSSTEGGVAGGAGGVSDQIDAPDGTKKGLERKDPLPSGLSGSSGKPGAGLTGV</sequence>
<dbReference type="OrthoDB" id="4161676at2759"/>
<evidence type="ECO:0000313" key="2">
    <source>
        <dbReference type="EMBL" id="RVX71571.1"/>
    </source>
</evidence>
<feature type="region of interest" description="Disordered" evidence="1">
    <location>
        <begin position="18"/>
        <end position="293"/>
    </location>
</feature>
<feature type="compositionally biased region" description="Low complexity" evidence="1">
    <location>
        <begin position="69"/>
        <end position="87"/>
    </location>
</feature>
<feature type="compositionally biased region" description="Basic and acidic residues" evidence="1">
    <location>
        <begin position="149"/>
        <end position="162"/>
    </location>
</feature>
<dbReference type="Proteomes" id="UP000288859">
    <property type="component" value="Unassembled WGS sequence"/>
</dbReference>
<gene>
    <name evidence="2" type="ORF">B0A52_03755</name>
</gene>
<comment type="caution">
    <text evidence="2">The sequence shown here is derived from an EMBL/GenBank/DDBJ whole genome shotgun (WGS) entry which is preliminary data.</text>
</comment>
<evidence type="ECO:0000256" key="1">
    <source>
        <dbReference type="SAM" id="MobiDB-lite"/>
    </source>
</evidence>
<feature type="compositionally biased region" description="Polar residues" evidence="1">
    <location>
        <begin position="18"/>
        <end position="35"/>
    </location>
</feature>
<evidence type="ECO:0000313" key="3">
    <source>
        <dbReference type="Proteomes" id="UP000288859"/>
    </source>
</evidence>
<name>A0A438N733_EXOME</name>
<dbReference type="AlphaFoldDB" id="A0A438N733"/>
<organism evidence="2 3">
    <name type="scientific">Exophiala mesophila</name>
    <name type="common">Black yeast-like fungus</name>
    <dbReference type="NCBI Taxonomy" id="212818"/>
    <lineage>
        <taxon>Eukaryota</taxon>
        <taxon>Fungi</taxon>
        <taxon>Dikarya</taxon>
        <taxon>Ascomycota</taxon>
        <taxon>Pezizomycotina</taxon>
        <taxon>Eurotiomycetes</taxon>
        <taxon>Chaetothyriomycetidae</taxon>
        <taxon>Chaetothyriales</taxon>
        <taxon>Herpotrichiellaceae</taxon>
        <taxon>Exophiala</taxon>
    </lineage>
</organism>
<protein>
    <submittedName>
        <fullName evidence="2">Uncharacterized protein</fullName>
    </submittedName>
</protein>
<feature type="compositionally biased region" description="Gly residues" evidence="1">
    <location>
        <begin position="284"/>
        <end position="293"/>
    </location>
</feature>
<feature type="compositionally biased region" description="Low complexity" evidence="1">
    <location>
        <begin position="39"/>
        <end position="57"/>
    </location>
</feature>
<proteinExistence type="predicted"/>
<dbReference type="VEuPathDB" id="FungiDB:PV10_08410"/>
<reference evidence="2 3" key="1">
    <citation type="submission" date="2017-03" db="EMBL/GenBank/DDBJ databases">
        <title>Genomes of endolithic fungi from Antarctica.</title>
        <authorList>
            <person name="Coleine C."/>
            <person name="Masonjones S."/>
            <person name="Stajich J.E."/>
        </authorList>
    </citation>
    <scope>NUCLEOTIDE SEQUENCE [LARGE SCALE GENOMIC DNA]</scope>
    <source>
        <strain evidence="2 3">CCFEE 6314</strain>
    </source>
</reference>
<feature type="compositionally biased region" description="Low complexity" evidence="1">
    <location>
        <begin position="109"/>
        <end position="126"/>
    </location>
</feature>